<name>A0A140NTH3_PROSM</name>
<protein>
    <recommendedName>
        <fullName evidence="1">Anthrax toxin edema factor central domain-containing protein</fullName>
    </recommendedName>
</protein>
<dbReference type="KEGG" id="psi:S70_20950"/>
<dbReference type="RefSeq" id="WP_014658369.1">
    <property type="nucleotide sequence ID" value="NC_017731.1"/>
</dbReference>
<dbReference type="GO" id="GO:0008294">
    <property type="term" value="F:calcium- and calmodulin-responsive adenylate cyclase activity"/>
    <property type="evidence" value="ECO:0007669"/>
    <property type="project" value="InterPro"/>
</dbReference>
<dbReference type="OrthoDB" id="1550625at2"/>
<accession>A0A140NTH3</accession>
<dbReference type="Pfam" id="PF03497">
    <property type="entry name" value="Anthrax_toxA"/>
    <property type="match status" value="1"/>
</dbReference>
<dbReference type="InterPro" id="IPR037017">
    <property type="entry name" value="Anthrax_toxin_edema_cen_sf"/>
</dbReference>
<evidence type="ECO:0000313" key="3">
    <source>
        <dbReference type="Proteomes" id="UP000005012"/>
    </source>
</evidence>
<feature type="domain" description="Anthrax toxin edema factor central" evidence="1">
    <location>
        <begin position="38"/>
        <end position="200"/>
    </location>
</feature>
<dbReference type="PATRIC" id="fig|1157951.4.peg.4210"/>
<dbReference type="HOGENOM" id="CLU_684556_0_0_6"/>
<dbReference type="EMBL" id="CP003488">
    <property type="protein sequence ID" value="AFH95970.1"/>
    <property type="molecule type" value="Genomic_DNA"/>
</dbReference>
<dbReference type="SUPFAM" id="SSF81298">
    <property type="entry name" value="Adenylylcyclase toxin (the edema factor)"/>
    <property type="match status" value="1"/>
</dbReference>
<reference evidence="3" key="2">
    <citation type="submission" date="2012-04" db="EMBL/GenBank/DDBJ databases">
        <title>Complete genome sequence of Providencia stuartii clinical isolate MRSN 2154.</title>
        <authorList>
            <person name="Clifford R.J."/>
            <person name="Hang J."/>
            <person name="Riley M.C."/>
            <person name="Onmus-Leone F."/>
            <person name="Kuschner R.A."/>
            <person name="Lesho E.P."/>
            <person name="Waterman P.E."/>
        </authorList>
    </citation>
    <scope>NUCLEOTIDE SEQUENCE [LARGE SCALE GENOMIC DNA]</scope>
    <source>
        <strain evidence="3">MRSN 2154</strain>
    </source>
</reference>
<dbReference type="GeneID" id="93519295"/>
<dbReference type="AlphaFoldDB" id="A0A140NTH3"/>
<evidence type="ECO:0000313" key="2">
    <source>
        <dbReference type="EMBL" id="AFH95970.1"/>
    </source>
</evidence>
<dbReference type="Gene3D" id="3.30.70.1720">
    <property type="match status" value="1"/>
</dbReference>
<dbReference type="InterPro" id="IPR005165">
    <property type="entry name" value="Anthrax_toxin_edema_cen"/>
</dbReference>
<gene>
    <name evidence="2" type="ordered locus">S70_20950</name>
</gene>
<sequence length="398" mass="45279">MIQTHKSYNKIGYEPLQAANESTEQKTTHSIAQLTECISQNTGLVSSHLLPLQQVAKEQDSIIGVRPVDRFATDLIAAGYPTKNFHIKGKSASWGAQAGLICVDQRFSKLENKSEDLIDKYNGFIRRCIEKGHARPIPLEITEERLHTLLQMGAIDNLSLENSQGVKQFTAKGPSLKSYQFEAKWEPQQQKYRIYFEKKYLQVLAPIDSCLPITADYDLLLIGPHMRDFGHQDMLPVPDVAHSVYRQRVEKYQRLPTDANLSQAYRDENHFYQNEDSEIGNASPRVREMISLINRALVGEAEKVVHHSVDATSPVTDLDANFPATFALPKKIGRFDELCIITNKEELVELITTSKAEGYHIKTNPLWEKELPTIRRPSFEYAKRRLSTVSLNSKITHF</sequence>
<evidence type="ECO:0000259" key="1">
    <source>
        <dbReference type="Pfam" id="PF03497"/>
    </source>
</evidence>
<dbReference type="Gene3D" id="3.90.1760.10">
    <property type="entry name" value="Anthrax toxin, edema factor, central domain"/>
    <property type="match status" value="1"/>
</dbReference>
<dbReference type="InterPro" id="IPR035099">
    <property type="entry name" value="Anthrax_toxin_C-terminal"/>
</dbReference>
<dbReference type="Proteomes" id="UP000005012">
    <property type="component" value="Chromosome"/>
</dbReference>
<dbReference type="GO" id="GO:0005576">
    <property type="term" value="C:extracellular region"/>
    <property type="evidence" value="ECO:0007669"/>
    <property type="project" value="InterPro"/>
</dbReference>
<reference evidence="2 3" key="1">
    <citation type="journal article" date="2012" name="J. Bacteriol.">
        <title>Complete Genome Sequence of Providencia stuartii Clinical Isolate MRSN 2154.</title>
        <authorList>
            <person name="Clifford R.J."/>
            <person name="Hang J."/>
            <person name="Riley M.C."/>
            <person name="Onmus-Leone F."/>
            <person name="Kuschner R.A."/>
            <person name="Lesho E.P."/>
            <person name="Waterman P.E."/>
        </authorList>
    </citation>
    <scope>NUCLEOTIDE SEQUENCE [LARGE SCALE GENOMIC DNA]</scope>
    <source>
        <strain evidence="2 3">MRSN 2154</strain>
    </source>
</reference>
<proteinExistence type="predicted"/>
<organism evidence="2 3">
    <name type="scientific">Providencia stuartii (strain MRSN 2154)</name>
    <dbReference type="NCBI Taxonomy" id="1157951"/>
    <lineage>
        <taxon>Bacteria</taxon>
        <taxon>Pseudomonadati</taxon>
        <taxon>Pseudomonadota</taxon>
        <taxon>Gammaproteobacteria</taxon>
        <taxon>Enterobacterales</taxon>
        <taxon>Morganellaceae</taxon>
        <taxon>Providencia</taxon>
    </lineage>
</organism>